<feature type="region of interest" description="Disordered" evidence="10">
    <location>
        <begin position="1088"/>
        <end position="1113"/>
    </location>
</feature>
<dbReference type="SUPFAM" id="SSF53098">
    <property type="entry name" value="Ribonuclease H-like"/>
    <property type="match status" value="1"/>
</dbReference>
<dbReference type="PANTHER" id="PTHR15728:SF0">
    <property type="entry name" value="PAN2-PAN3 DEADENYLATION COMPLEX CATALYTIC SUBUNIT PAN2"/>
    <property type="match status" value="1"/>
</dbReference>
<keyword evidence="6" id="KW-0540">Nuclease</keyword>
<keyword evidence="7" id="KW-0479">Metal-binding</keyword>
<feature type="domain" description="USP" evidence="11">
    <location>
        <begin position="489"/>
        <end position="830"/>
    </location>
</feature>
<dbReference type="InterPro" id="IPR048841">
    <property type="entry name" value="PAN2_N"/>
</dbReference>
<evidence type="ECO:0000256" key="10">
    <source>
        <dbReference type="SAM" id="MobiDB-lite"/>
    </source>
</evidence>
<keyword evidence="8" id="KW-0378">Hydrolase</keyword>
<dbReference type="FunFam" id="2.130.10.10:FF:000459">
    <property type="entry name" value="PAN2-PAN3 deadenylation complex catalytic subunit PAN2"/>
    <property type="match status" value="1"/>
</dbReference>
<reference evidence="12" key="2">
    <citation type="submission" date="2021-08" db="EMBL/GenBank/DDBJ databases">
        <authorList>
            <person name="Gostincar C."/>
            <person name="Sun X."/>
            <person name="Song Z."/>
            <person name="Gunde-Cimerman N."/>
        </authorList>
    </citation>
    <scope>NUCLEOTIDE SEQUENCE</scope>
    <source>
        <strain evidence="12">EXF-8016</strain>
    </source>
</reference>
<dbReference type="SUPFAM" id="SSF54001">
    <property type="entry name" value="Cysteine proteinases"/>
    <property type="match status" value="1"/>
</dbReference>
<accession>A0A9P8KCZ4</accession>
<organism evidence="12 13">
    <name type="scientific">Aureobasidium melanogenum</name>
    <name type="common">Aureobasidium pullulans var. melanogenum</name>
    <dbReference type="NCBI Taxonomy" id="46634"/>
    <lineage>
        <taxon>Eukaryota</taxon>
        <taxon>Fungi</taxon>
        <taxon>Dikarya</taxon>
        <taxon>Ascomycota</taxon>
        <taxon>Pezizomycotina</taxon>
        <taxon>Dothideomycetes</taxon>
        <taxon>Dothideomycetidae</taxon>
        <taxon>Dothideales</taxon>
        <taxon>Saccotheciaceae</taxon>
        <taxon>Aureobasidium</taxon>
    </lineage>
</organism>
<evidence type="ECO:0000256" key="2">
    <source>
        <dbReference type="ARBA" id="ARBA00004496"/>
    </source>
</evidence>
<reference evidence="12" key="1">
    <citation type="journal article" date="2021" name="J Fungi (Basel)">
        <title>Virulence traits and population genomics of the black yeast Aureobasidium melanogenum.</title>
        <authorList>
            <person name="Cernosa A."/>
            <person name="Sun X."/>
            <person name="Gostincar C."/>
            <person name="Fang C."/>
            <person name="Gunde-Cimerman N."/>
            <person name="Song Z."/>
        </authorList>
    </citation>
    <scope>NUCLEOTIDE SEQUENCE</scope>
    <source>
        <strain evidence="12">EXF-8016</strain>
    </source>
</reference>
<keyword evidence="9" id="KW-0269">Exonuclease</keyword>
<name>A0A9P8KCZ4_AURME</name>
<keyword evidence="3" id="KW-0963">Cytoplasm</keyword>
<dbReference type="SUPFAM" id="SSF50978">
    <property type="entry name" value="WD40 repeat-like"/>
    <property type="match status" value="1"/>
</dbReference>
<feature type="compositionally biased region" description="Basic and acidic residues" evidence="10">
    <location>
        <begin position="422"/>
        <end position="438"/>
    </location>
</feature>
<evidence type="ECO:0000313" key="12">
    <source>
        <dbReference type="EMBL" id="KAH0238010.1"/>
    </source>
</evidence>
<dbReference type="SMART" id="SM00479">
    <property type="entry name" value="EXOIII"/>
    <property type="match status" value="1"/>
</dbReference>
<dbReference type="InterPro" id="IPR028889">
    <property type="entry name" value="USP"/>
</dbReference>
<dbReference type="Pfam" id="PF00929">
    <property type="entry name" value="RNase_T"/>
    <property type="match status" value="1"/>
</dbReference>
<evidence type="ECO:0000256" key="3">
    <source>
        <dbReference type="ARBA" id="ARBA00022490"/>
    </source>
</evidence>
<evidence type="ECO:0000256" key="7">
    <source>
        <dbReference type="ARBA" id="ARBA00022723"/>
    </source>
</evidence>
<comment type="caution">
    <text evidence="12">The sequence shown here is derived from an EMBL/GenBank/DDBJ whole genome shotgun (WGS) entry which is preliminary data.</text>
</comment>
<evidence type="ECO:0000256" key="5">
    <source>
        <dbReference type="ARBA" id="ARBA00022664"/>
    </source>
</evidence>
<evidence type="ECO:0000313" key="13">
    <source>
        <dbReference type="Proteomes" id="UP000767238"/>
    </source>
</evidence>
<dbReference type="GO" id="GO:0003676">
    <property type="term" value="F:nucleic acid binding"/>
    <property type="evidence" value="ECO:0007669"/>
    <property type="project" value="InterPro"/>
</dbReference>
<dbReference type="GO" id="GO:0000932">
    <property type="term" value="C:P-body"/>
    <property type="evidence" value="ECO:0007669"/>
    <property type="project" value="TreeGrafter"/>
</dbReference>
<dbReference type="PROSITE" id="PS50235">
    <property type="entry name" value="USP_3"/>
    <property type="match status" value="1"/>
</dbReference>
<dbReference type="Gene3D" id="2.130.10.10">
    <property type="entry name" value="YVTN repeat-like/Quinoprotein amine dehydrogenase"/>
    <property type="match status" value="1"/>
</dbReference>
<dbReference type="InterPro" id="IPR028881">
    <property type="entry name" value="PAN2_UCH_dom"/>
</dbReference>
<dbReference type="InterPro" id="IPR038765">
    <property type="entry name" value="Papain-like_cys_pep_sf"/>
</dbReference>
<feature type="compositionally biased region" description="Basic and acidic residues" evidence="10">
    <location>
        <begin position="1093"/>
        <end position="1105"/>
    </location>
</feature>
<dbReference type="InterPro" id="IPR030843">
    <property type="entry name" value="PAN2"/>
</dbReference>
<evidence type="ECO:0000256" key="8">
    <source>
        <dbReference type="ARBA" id="ARBA00022801"/>
    </source>
</evidence>
<dbReference type="EMBL" id="JAHFYH010000001">
    <property type="protein sequence ID" value="KAH0238010.1"/>
    <property type="molecule type" value="Genomic_DNA"/>
</dbReference>
<dbReference type="PANTHER" id="PTHR15728">
    <property type="entry name" value="DEADENYLATION COMPLEX CATALYTIC SUBUNIT PAN2"/>
    <property type="match status" value="1"/>
</dbReference>
<protein>
    <recommendedName>
        <fullName evidence="11">USP domain-containing protein</fullName>
    </recommendedName>
</protein>
<dbReference type="Gene3D" id="3.90.70.10">
    <property type="entry name" value="Cysteine proteinases"/>
    <property type="match status" value="1"/>
</dbReference>
<evidence type="ECO:0000256" key="4">
    <source>
        <dbReference type="ARBA" id="ARBA00022574"/>
    </source>
</evidence>
<dbReference type="GO" id="GO:0031251">
    <property type="term" value="C:PAN complex"/>
    <property type="evidence" value="ECO:0007669"/>
    <property type="project" value="InterPro"/>
</dbReference>
<gene>
    <name evidence="12" type="ORF">KCV03_g63</name>
</gene>
<dbReference type="InterPro" id="IPR015943">
    <property type="entry name" value="WD40/YVTN_repeat-like_dom_sf"/>
</dbReference>
<dbReference type="CDD" id="cd06143">
    <property type="entry name" value="PAN2_exo"/>
    <property type="match status" value="1"/>
</dbReference>
<feature type="region of interest" description="Disordered" evidence="10">
    <location>
        <begin position="419"/>
        <end position="438"/>
    </location>
</feature>
<dbReference type="InterPro" id="IPR036322">
    <property type="entry name" value="WD40_repeat_dom_sf"/>
</dbReference>
<evidence type="ECO:0000256" key="1">
    <source>
        <dbReference type="ARBA" id="ARBA00001663"/>
    </source>
</evidence>
<dbReference type="InterPro" id="IPR036397">
    <property type="entry name" value="RNaseH_sf"/>
</dbReference>
<dbReference type="Proteomes" id="UP000767238">
    <property type="component" value="Unassembled WGS sequence"/>
</dbReference>
<dbReference type="Pfam" id="PF13423">
    <property type="entry name" value="UCH_1"/>
    <property type="match status" value="1"/>
</dbReference>
<keyword evidence="5" id="KW-0507">mRNA processing</keyword>
<dbReference type="GO" id="GO:0004535">
    <property type="term" value="F:poly(A)-specific ribonuclease activity"/>
    <property type="evidence" value="ECO:0007669"/>
    <property type="project" value="UniProtKB-EC"/>
</dbReference>
<dbReference type="GO" id="GO:0000289">
    <property type="term" value="P:nuclear-transcribed mRNA poly(A) tail shortening"/>
    <property type="evidence" value="ECO:0007669"/>
    <property type="project" value="InterPro"/>
</dbReference>
<evidence type="ECO:0000259" key="11">
    <source>
        <dbReference type="PROSITE" id="PS50235"/>
    </source>
</evidence>
<dbReference type="InterPro" id="IPR012337">
    <property type="entry name" value="RNaseH-like_sf"/>
</dbReference>
<dbReference type="InterPro" id="IPR050785">
    <property type="entry name" value="PAN2-PAN3_catalytic_subunit"/>
</dbReference>
<feature type="non-terminal residue" evidence="12">
    <location>
        <position position="1502"/>
    </location>
</feature>
<evidence type="ECO:0000256" key="6">
    <source>
        <dbReference type="ARBA" id="ARBA00022722"/>
    </source>
</evidence>
<comment type="subcellular location">
    <subcellularLocation>
        <location evidence="2">Cytoplasm</location>
    </subcellularLocation>
</comment>
<dbReference type="GO" id="GO:0006397">
    <property type="term" value="P:mRNA processing"/>
    <property type="evidence" value="ECO:0007669"/>
    <property type="project" value="UniProtKB-KW"/>
</dbReference>
<dbReference type="InterPro" id="IPR013520">
    <property type="entry name" value="Ribonucl_H"/>
</dbReference>
<keyword evidence="4" id="KW-0853">WD repeat</keyword>
<dbReference type="Gene3D" id="3.30.420.10">
    <property type="entry name" value="Ribonuclease H-like superfamily/Ribonuclease H"/>
    <property type="match status" value="1"/>
</dbReference>
<dbReference type="Pfam" id="PF20770">
    <property type="entry name" value="PAN2_N"/>
    <property type="match status" value="1"/>
</dbReference>
<proteinExistence type="inferred from homology"/>
<evidence type="ECO:0000256" key="9">
    <source>
        <dbReference type="ARBA" id="ARBA00022839"/>
    </source>
</evidence>
<dbReference type="HAMAP" id="MF_03182">
    <property type="entry name" value="PAN2"/>
    <property type="match status" value="1"/>
</dbReference>
<dbReference type="FunFam" id="3.30.420.10:FF:000028">
    <property type="entry name" value="PAN2-PAN3 deadenylation complex catalytic subunit PAN2"/>
    <property type="match status" value="1"/>
</dbReference>
<comment type="catalytic activity">
    <reaction evidence="1">
        <text>Exonucleolytic cleavage of poly(A) to 5'-AMP.</text>
        <dbReference type="EC" id="3.1.13.4"/>
    </reaction>
</comment>
<dbReference type="GO" id="GO:0046872">
    <property type="term" value="F:metal ion binding"/>
    <property type="evidence" value="ECO:0007669"/>
    <property type="project" value="UniProtKB-KW"/>
</dbReference>
<sequence length="1502" mass="168323">METDWDEVARVVLPPPSPNALNTPISTFAFDSMQELLWAANEFGRITSFYGPELQRYTSYRGHAPSEGPVKQMLMCDRGVISITAKSVHMASRKGVTQWHFNQDDMKDLRCMAFTSKGVHEVLVAGCQETMYKIDVDKGVITSTLKADAPYTMMKRGGQYICAGTADGYVHFLDLINYKVARTWKAHSAFINDMDARSDVLVTCGWSSRPQHGYMLDHLANVFDLKTLMPLPPVPFPPGAAFVRMHPKMSTTCMVASQGGLIYAIDIMNPDAPSMRHANVFDTHITSLDIAPSGDALVLADAQCAMHLWGSPNKIQFTEYGSPTEFADQPVPTPPVDWSPDIPLNLIGMPYYREVLLSAWPSHLISEVGAPPSKIDAGILASLKRSDIGGYAPFARKTRRYQFEDTRAVQRAHDTLAAPRFLSERQKDESQGHEGGRRMSDALEALGDLALGGATRRDVPVMYRNVEIKYSKFGVDDFDFEYYNKTKYSGLETHIANSYTNPLLQLLRFTPTIRNLALHHTATSCLYDNCLLCEMGFLTDMLEKAAGMNCQASNFLKVFSSLSDASTLGLLEQFAAANNPLSVTIQAANRFLLKIFCDSFRQLPPHNRHMEQSLTTGALLAIRCGHCANEMLKPGETLVHDLVYPPKPLKHHPRMAPPRPAFSQVLKASVERQDQTRGWCDRCKRYQQLSTRKTIQSIPKVLMVNTAIHSPDHKQLWSTPGWLPQEIGVVVQNGQFFCYEGSDLKYHLQRGFYDIMVYELVGMVVDINSADNQKSHLVSLINVAPSSPDPADQDQWHLFNDFLVRSTTSEEALRFDMNWKLPSILTYQAKSASHVIDDSWKENLDPSLLYYLPRGPHKSPDPTVLRNLNPTTELPRAGMPCAIDAEFVALSKAEIDIKADGTRETVRPPRLGLARVSVLRGAGPYEGLPFIDDYIASSEPVVDYLTAYSGISPGDLDRAVSKHNLVNLKVAYKKLWLLLNLGVVFVGHGLPKDFRIINIHVPRAQVVDTVDLFSHRLRSQRRLSLRFLAWYLLKEEIQQDTDKGHDSVEDALTALKLWRKYQEFMDAGIIESMLDDIFDRGRETNFKPPSVYKTERENGEWRPETPGHMSVPGTPARKTVGLALLGGSNQTPPVKKDIFGSPIRCCTVDLAGCRDVVFIKPQAVNLSHKWGDEADTKIEASILSFLSHTTHSAHEVAKDTSLAVEPEHNIGGFRDEVEDVCIYWKHSENFRKDGCSMLIEAEDNMADKNSSSITEAQDFCRLDEDTPENKNKRRYLRSASHQQALERADLLITTRTMNMLIVYDWVRLAGKQLTEAELEDTRIGDHKPHTANMASSPSIPDATTTEPEAEATLVSDESLQTDMPMTMAASVVLDHLPRDAHTALSKAGLLDKDKIMLHFRPGPSTPPLRSGQKYKMSSSLHFDAVVFAPGLDEGVGNLWRVLAEGGKREKETFVGQCDLGMRRGQAMEFLVKEERRQMRERYKRVDTEVLNIIPTSNNVHRQ</sequence>